<name>A0A366HSJ8_9BACT</name>
<evidence type="ECO:0000256" key="1">
    <source>
        <dbReference type="SAM" id="MobiDB-lite"/>
    </source>
</evidence>
<keyword evidence="3" id="KW-1185">Reference proteome</keyword>
<accession>A0A366HSJ8</accession>
<reference evidence="2 3" key="1">
    <citation type="submission" date="2018-06" db="EMBL/GenBank/DDBJ databases">
        <title>Genomic Encyclopedia of Type Strains, Phase IV (KMG-IV): sequencing the most valuable type-strain genomes for metagenomic binning, comparative biology and taxonomic classification.</title>
        <authorList>
            <person name="Goeker M."/>
        </authorList>
    </citation>
    <scope>NUCLEOTIDE SEQUENCE [LARGE SCALE GENOMIC DNA]</scope>
    <source>
        <strain evidence="2 3">DSM 25532</strain>
    </source>
</reference>
<proteinExistence type="predicted"/>
<feature type="compositionally biased region" description="Basic and acidic residues" evidence="1">
    <location>
        <begin position="18"/>
        <end position="32"/>
    </location>
</feature>
<protein>
    <submittedName>
        <fullName evidence="2">Uncharacterized protein</fullName>
    </submittedName>
</protein>
<dbReference type="Proteomes" id="UP000253426">
    <property type="component" value="Unassembled WGS sequence"/>
</dbReference>
<sequence length="52" mass="5991">MQNPPRRSRKIGLTQGGRVKDGRTVEKSSRSRREDFAENYALTWARTLGQLD</sequence>
<feature type="region of interest" description="Disordered" evidence="1">
    <location>
        <begin position="1"/>
        <end position="32"/>
    </location>
</feature>
<evidence type="ECO:0000313" key="3">
    <source>
        <dbReference type="Proteomes" id="UP000253426"/>
    </source>
</evidence>
<comment type="caution">
    <text evidence="2">The sequence shown here is derived from an EMBL/GenBank/DDBJ whole genome shotgun (WGS) entry which is preliminary data.</text>
</comment>
<evidence type="ECO:0000313" key="2">
    <source>
        <dbReference type="EMBL" id="RBP45904.1"/>
    </source>
</evidence>
<feature type="compositionally biased region" description="Basic residues" evidence="1">
    <location>
        <begin position="1"/>
        <end position="10"/>
    </location>
</feature>
<dbReference type="EMBL" id="QNRR01000002">
    <property type="protein sequence ID" value="RBP45904.1"/>
    <property type="molecule type" value="Genomic_DNA"/>
</dbReference>
<gene>
    <name evidence="2" type="ORF">DES53_102288</name>
</gene>
<dbReference type="RefSeq" id="WP_211325466.1">
    <property type="nucleotide sequence ID" value="NZ_QNRR01000002.1"/>
</dbReference>
<dbReference type="AlphaFoldDB" id="A0A366HSJ8"/>
<organism evidence="2 3">
    <name type="scientific">Roseimicrobium gellanilyticum</name>
    <dbReference type="NCBI Taxonomy" id="748857"/>
    <lineage>
        <taxon>Bacteria</taxon>
        <taxon>Pseudomonadati</taxon>
        <taxon>Verrucomicrobiota</taxon>
        <taxon>Verrucomicrobiia</taxon>
        <taxon>Verrucomicrobiales</taxon>
        <taxon>Verrucomicrobiaceae</taxon>
        <taxon>Roseimicrobium</taxon>
    </lineage>
</organism>